<gene>
    <name evidence="1" type="ORF">H8S55_05900</name>
</gene>
<keyword evidence="2" id="KW-1185">Reference proteome</keyword>
<comment type="caution">
    <text evidence="1">The sequence shown here is derived from an EMBL/GenBank/DDBJ whole genome shotgun (WGS) entry which is preliminary data.</text>
</comment>
<evidence type="ECO:0000313" key="2">
    <source>
        <dbReference type="Proteomes" id="UP000602260"/>
    </source>
</evidence>
<sequence length="86" mass="9662">MEKTRHFIVDTPVGQLAIYAKHDETDCAADYPGVFIDYVRKDGATAILACVEYDPNKEALQTVVYGNCASDEPTEIVEHYNTDFEE</sequence>
<proteinExistence type="predicted"/>
<organism evidence="1 2">
    <name type="scientific">Flintibacter faecis</name>
    <dbReference type="NCBI Taxonomy" id="2763047"/>
    <lineage>
        <taxon>Bacteria</taxon>
        <taxon>Bacillati</taxon>
        <taxon>Bacillota</taxon>
        <taxon>Clostridia</taxon>
        <taxon>Eubacteriales</taxon>
        <taxon>Flintibacter</taxon>
    </lineage>
</organism>
<name>A0A8J6IVZ4_9FIRM</name>
<dbReference type="AlphaFoldDB" id="A0A8J6IVZ4"/>
<evidence type="ECO:0000313" key="1">
    <source>
        <dbReference type="EMBL" id="MBC5716854.1"/>
    </source>
</evidence>
<accession>A0A8J6IVZ4</accession>
<reference evidence="1" key="1">
    <citation type="submission" date="2020-08" db="EMBL/GenBank/DDBJ databases">
        <title>Genome public.</title>
        <authorList>
            <person name="Liu C."/>
            <person name="Sun Q."/>
        </authorList>
    </citation>
    <scope>NUCLEOTIDE SEQUENCE</scope>
    <source>
        <strain evidence="1">BX5</strain>
    </source>
</reference>
<dbReference type="EMBL" id="JACOPN010000003">
    <property type="protein sequence ID" value="MBC5716854.1"/>
    <property type="molecule type" value="Genomic_DNA"/>
</dbReference>
<protein>
    <submittedName>
        <fullName evidence="1">Uncharacterized protein</fullName>
    </submittedName>
</protein>
<dbReference type="RefSeq" id="WP_186878192.1">
    <property type="nucleotide sequence ID" value="NZ_JACOPN010000003.1"/>
</dbReference>
<dbReference type="Proteomes" id="UP000602260">
    <property type="component" value="Unassembled WGS sequence"/>
</dbReference>